<feature type="region of interest" description="Disordered" evidence="3">
    <location>
        <begin position="1"/>
        <end position="26"/>
    </location>
</feature>
<reference evidence="5" key="1">
    <citation type="submission" date="2020-05" db="EMBL/GenBank/DDBJ databases">
        <authorList>
            <person name="Chiriac C."/>
            <person name="Salcher M."/>
            <person name="Ghai R."/>
            <person name="Kavagutti S V."/>
        </authorList>
    </citation>
    <scope>NUCLEOTIDE SEQUENCE</scope>
</reference>
<dbReference type="PIRSF" id="PIRSF004553">
    <property type="entry name" value="CHP00095"/>
    <property type="match status" value="1"/>
</dbReference>
<evidence type="ECO:0000313" key="8">
    <source>
        <dbReference type="EMBL" id="CAB4889688.1"/>
    </source>
</evidence>
<gene>
    <name evidence="4" type="ORF">UFOPK1380_00329</name>
    <name evidence="5" type="ORF">UFOPK1778_00620</name>
    <name evidence="6" type="ORF">UFOPK1863_00162</name>
    <name evidence="7" type="ORF">UFOPK2689_00057</name>
    <name evidence="8" type="ORF">UFOPK3555_00233</name>
    <name evidence="9" type="ORF">UFOPK3874_00070</name>
    <name evidence="10" type="ORF">UFOPK4095_00494</name>
</gene>
<name>A0A6J6FRM5_9ZZZZ</name>
<dbReference type="PANTHER" id="PTHR43542:SF1">
    <property type="entry name" value="METHYLTRANSFERASE"/>
    <property type="match status" value="1"/>
</dbReference>
<evidence type="ECO:0000313" key="10">
    <source>
        <dbReference type="EMBL" id="CAB5011534.1"/>
    </source>
</evidence>
<dbReference type="EMBL" id="CAFBNS010000005">
    <property type="protein sequence ID" value="CAB4953123.1"/>
    <property type="molecule type" value="Genomic_DNA"/>
</dbReference>
<dbReference type="EMBL" id="CAEZSC010000011">
    <property type="protein sequence ID" value="CAB4531186.1"/>
    <property type="molecule type" value="Genomic_DNA"/>
</dbReference>
<dbReference type="Gene3D" id="3.40.50.150">
    <property type="entry name" value="Vaccinia Virus protein VP39"/>
    <property type="match status" value="1"/>
</dbReference>
<dbReference type="GO" id="GO:0008168">
    <property type="term" value="F:methyltransferase activity"/>
    <property type="evidence" value="ECO:0007669"/>
    <property type="project" value="UniProtKB-KW"/>
</dbReference>
<dbReference type="NCBIfam" id="TIGR00095">
    <property type="entry name" value="16S rRNA (guanine(966)-N(2))-methyltransferase RsmD"/>
    <property type="match status" value="1"/>
</dbReference>
<organism evidence="5">
    <name type="scientific">freshwater metagenome</name>
    <dbReference type="NCBI Taxonomy" id="449393"/>
    <lineage>
        <taxon>unclassified sequences</taxon>
        <taxon>metagenomes</taxon>
        <taxon>ecological metagenomes</taxon>
    </lineage>
</organism>
<evidence type="ECO:0000313" key="4">
    <source>
        <dbReference type="EMBL" id="CAB4531186.1"/>
    </source>
</evidence>
<dbReference type="Pfam" id="PF03602">
    <property type="entry name" value="Cons_hypoth95"/>
    <property type="match status" value="1"/>
</dbReference>
<sequence>MRIIAGSSKGKTLFSPPDTTRPTSDRAREGLFSSLESEFGSISGLNVLDLFSGSGAVGVEALSRGAAHVYSIEQHEPTARVASKNFEIVNMPEGKFTVINSPALRFVSAPHQIAFDIIFMDPPYEVQNADIEELITQIDTHGLLSERGLIAIERASKKAPFQWPAPFIQEKIRSYGQGSIFYGGRPASVLP</sequence>
<dbReference type="GO" id="GO:0031167">
    <property type="term" value="P:rRNA methylation"/>
    <property type="evidence" value="ECO:0007669"/>
    <property type="project" value="InterPro"/>
</dbReference>
<dbReference type="InterPro" id="IPR002052">
    <property type="entry name" value="DNA_methylase_N6_adenine_CS"/>
</dbReference>
<dbReference type="EMBL" id="CAEZUD010000025">
    <property type="protein sequence ID" value="CAB4589685.1"/>
    <property type="molecule type" value="Genomic_DNA"/>
</dbReference>
<evidence type="ECO:0000313" key="6">
    <source>
        <dbReference type="EMBL" id="CAB4607281.1"/>
    </source>
</evidence>
<dbReference type="InterPro" id="IPR029063">
    <property type="entry name" value="SAM-dependent_MTases_sf"/>
</dbReference>
<dbReference type="EMBL" id="CAFBPI010000021">
    <property type="protein sequence ID" value="CAB5011534.1"/>
    <property type="molecule type" value="Genomic_DNA"/>
</dbReference>
<evidence type="ECO:0000256" key="2">
    <source>
        <dbReference type="ARBA" id="ARBA00022679"/>
    </source>
</evidence>
<dbReference type="CDD" id="cd02440">
    <property type="entry name" value="AdoMet_MTases"/>
    <property type="match status" value="1"/>
</dbReference>
<dbReference type="EMBL" id="CAEZUY010000006">
    <property type="protein sequence ID" value="CAB4607281.1"/>
    <property type="molecule type" value="Genomic_DNA"/>
</dbReference>
<evidence type="ECO:0000313" key="7">
    <source>
        <dbReference type="EMBL" id="CAB4713092.1"/>
    </source>
</evidence>
<accession>A0A6J6FRM5</accession>
<proteinExistence type="predicted"/>
<evidence type="ECO:0000256" key="1">
    <source>
        <dbReference type="ARBA" id="ARBA00022603"/>
    </source>
</evidence>
<dbReference type="EMBL" id="CAFBME010000010">
    <property type="protein sequence ID" value="CAB4889688.1"/>
    <property type="molecule type" value="Genomic_DNA"/>
</dbReference>
<dbReference type="SUPFAM" id="SSF53335">
    <property type="entry name" value="S-adenosyl-L-methionine-dependent methyltransferases"/>
    <property type="match status" value="1"/>
</dbReference>
<keyword evidence="1" id="KW-0489">Methyltransferase</keyword>
<dbReference type="InterPro" id="IPR004398">
    <property type="entry name" value="RNA_MeTrfase_RsmD"/>
</dbReference>
<evidence type="ECO:0000256" key="3">
    <source>
        <dbReference type="SAM" id="MobiDB-lite"/>
    </source>
</evidence>
<evidence type="ECO:0000313" key="9">
    <source>
        <dbReference type="EMBL" id="CAB4953123.1"/>
    </source>
</evidence>
<dbReference type="AlphaFoldDB" id="A0A6J6FRM5"/>
<dbReference type="PROSITE" id="PS00092">
    <property type="entry name" value="N6_MTASE"/>
    <property type="match status" value="1"/>
</dbReference>
<evidence type="ECO:0000313" key="5">
    <source>
        <dbReference type="EMBL" id="CAB4589685.1"/>
    </source>
</evidence>
<dbReference type="GO" id="GO:0003676">
    <property type="term" value="F:nucleic acid binding"/>
    <property type="evidence" value="ECO:0007669"/>
    <property type="project" value="InterPro"/>
</dbReference>
<dbReference type="PANTHER" id="PTHR43542">
    <property type="entry name" value="METHYLTRANSFERASE"/>
    <property type="match status" value="1"/>
</dbReference>
<keyword evidence="2" id="KW-0808">Transferase</keyword>
<dbReference type="EMBL" id="CAEZYL010000001">
    <property type="protein sequence ID" value="CAB4713092.1"/>
    <property type="molecule type" value="Genomic_DNA"/>
</dbReference>
<protein>
    <submittedName>
        <fullName evidence="5">Unannotated protein</fullName>
    </submittedName>
</protein>